<organism evidence="2 3">
    <name type="scientific">Popillia japonica</name>
    <name type="common">Japanese beetle</name>
    <dbReference type="NCBI Taxonomy" id="7064"/>
    <lineage>
        <taxon>Eukaryota</taxon>
        <taxon>Metazoa</taxon>
        <taxon>Ecdysozoa</taxon>
        <taxon>Arthropoda</taxon>
        <taxon>Hexapoda</taxon>
        <taxon>Insecta</taxon>
        <taxon>Pterygota</taxon>
        <taxon>Neoptera</taxon>
        <taxon>Endopterygota</taxon>
        <taxon>Coleoptera</taxon>
        <taxon>Polyphaga</taxon>
        <taxon>Scarabaeiformia</taxon>
        <taxon>Scarabaeidae</taxon>
        <taxon>Rutelinae</taxon>
        <taxon>Popillia</taxon>
    </lineage>
</organism>
<evidence type="ECO:0000256" key="1">
    <source>
        <dbReference type="SAM" id="SignalP"/>
    </source>
</evidence>
<dbReference type="EMBL" id="JASPKY010000030">
    <property type="protein sequence ID" value="KAK9747519.1"/>
    <property type="molecule type" value="Genomic_DNA"/>
</dbReference>
<reference evidence="2 3" key="1">
    <citation type="journal article" date="2024" name="BMC Genomics">
        <title>De novo assembly and annotation of Popillia japonica's genome with initial clues to its potential as an invasive pest.</title>
        <authorList>
            <person name="Cucini C."/>
            <person name="Boschi S."/>
            <person name="Funari R."/>
            <person name="Cardaioli E."/>
            <person name="Iannotti N."/>
            <person name="Marturano G."/>
            <person name="Paoli F."/>
            <person name="Bruttini M."/>
            <person name="Carapelli A."/>
            <person name="Frati F."/>
            <person name="Nardi F."/>
        </authorList>
    </citation>
    <scope>NUCLEOTIDE SEQUENCE [LARGE SCALE GENOMIC DNA]</scope>
    <source>
        <strain evidence="2">DMR45628</strain>
    </source>
</reference>
<dbReference type="AlphaFoldDB" id="A0AAW1MNX4"/>
<feature type="chain" id="PRO_5043721574" evidence="1">
    <location>
        <begin position="23"/>
        <end position="168"/>
    </location>
</feature>
<evidence type="ECO:0000313" key="2">
    <source>
        <dbReference type="EMBL" id="KAK9747519.1"/>
    </source>
</evidence>
<name>A0AAW1MNX4_POPJA</name>
<protein>
    <submittedName>
        <fullName evidence="2">Uncharacterized protein</fullName>
    </submittedName>
</protein>
<evidence type="ECO:0000313" key="3">
    <source>
        <dbReference type="Proteomes" id="UP001458880"/>
    </source>
</evidence>
<accession>A0AAW1MNX4</accession>
<dbReference type="Proteomes" id="UP001458880">
    <property type="component" value="Unassembled WGS sequence"/>
</dbReference>
<gene>
    <name evidence="2" type="ORF">QE152_g5286</name>
</gene>
<comment type="caution">
    <text evidence="2">The sequence shown here is derived from an EMBL/GenBank/DDBJ whole genome shotgun (WGS) entry which is preliminary data.</text>
</comment>
<keyword evidence="1" id="KW-0732">Signal</keyword>
<sequence length="168" mass="19489">MYRTGYLLFLILIGLILQDADLTPNFYWRDYNHGHAPHDALEAASGLYIGQAHFSDAIYPYRNSAVAVYGQQPGNFYWETVDFNTDNVTMMKDAVVGGFQETYLAYIGLVHYQDNWMVGKVNWMVGKVFDIEVKDWKGIYVWENDGSRLILQNFKLLKYKEISTLLHL</sequence>
<keyword evidence="3" id="KW-1185">Reference proteome</keyword>
<feature type="signal peptide" evidence="1">
    <location>
        <begin position="1"/>
        <end position="22"/>
    </location>
</feature>
<proteinExistence type="predicted"/>